<dbReference type="Proteomes" id="UP000008912">
    <property type="component" value="Unassembled WGS sequence"/>
</dbReference>
<dbReference type="InterPro" id="IPR032880">
    <property type="entry name" value="CSC1/OSCA1-like_N"/>
</dbReference>
<dbReference type="Pfam" id="PF13967">
    <property type="entry name" value="RSN1_TM"/>
    <property type="match status" value="1"/>
</dbReference>
<dbReference type="PANTHER" id="PTHR13018">
    <property type="entry name" value="PROBABLE MEMBRANE PROTEIN DUF221-RELATED"/>
    <property type="match status" value="1"/>
</dbReference>
<feature type="domain" description="CSC1/OSCA1-like N-terminal transmembrane" evidence="2">
    <location>
        <begin position="40"/>
        <end position="178"/>
    </location>
</feature>
<keyword evidence="1" id="KW-0472">Membrane</keyword>
<feature type="transmembrane region" description="Helical" evidence="1">
    <location>
        <begin position="35"/>
        <end position="59"/>
    </location>
</feature>
<reference evidence="3" key="2">
    <citation type="submission" date="2025-08" db="UniProtKB">
        <authorList>
            <consortium name="Ensembl"/>
        </authorList>
    </citation>
    <scope>IDENTIFICATION</scope>
</reference>
<reference evidence="3" key="3">
    <citation type="submission" date="2025-09" db="UniProtKB">
        <authorList>
            <consortium name="Ensembl"/>
        </authorList>
    </citation>
    <scope>IDENTIFICATION</scope>
</reference>
<feature type="transmembrane region" description="Helical" evidence="1">
    <location>
        <begin position="139"/>
        <end position="159"/>
    </location>
</feature>
<dbReference type="Ensembl" id="ENSAMET00000044872.1">
    <property type="protein sequence ID" value="ENSAMEP00000031482.1"/>
    <property type="gene ID" value="ENSAMEG00000003655.2"/>
</dbReference>
<keyword evidence="1" id="KW-1133">Transmembrane helix</keyword>
<dbReference type="GO" id="GO:0005886">
    <property type="term" value="C:plasma membrane"/>
    <property type="evidence" value="ECO:0007669"/>
    <property type="project" value="TreeGrafter"/>
</dbReference>
<dbReference type="GeneTree" id="ENSGT00940000159072"/>
<protein>
    <submittedName>
        <fullName evidence="3">Transmembrane protein 63C</fullName>
    </submittedName>
</protein>
<dbReference type="AlphaFoldDB" id="A0A7N5JWF3"/>
<evidence type="ECO:0000256" key="1">
    <source>
        <dbReference type="SAM" id="Phobius"/>
    </source>
</evidence>
<reference evidence="3 4" key="1">
    <citation type="journal article" date="2010" name="Nature">
        <title>The sequence and de novo assembly of the giant panda genome.</title>
        <authorList>
            <person name="Li R."/>
            <person name="Fan W."/>
            <person name="Tian G."/>
            <person name="Zhu H."/>
            <person name="He L."/>
            <person name="Cai J."/>
            <person name="Huang Q."/>
            <person name="Cai Q."/>
            <person name="Li B."/>
            <person name="Bai Y."/>
            <person name="Zhang Z."/>
            <person name="Zhang Y."/>
            <person name="Wang W."/>
            <person name="Li J."/>
            <person name="Wei F."/>
            <person name="Li H."/>
            <person name="Jian M."/>
            <person name="Li J."/>
            <person name="Zhang Z."/>
            <person name="Nielsen R."/>
            <person name="Li D."/>
            <person name="Gu W."/>
            <person name="Yang Z."/>
            <person name="Xuan Z."/>
            <person name="Ryder O.A."/>
            <person name="Leung F.C."/>
            <person name="Zhou Y."/>
            <person name="Cao J."/>
            <person name="Sun X."/>
            <person name="Fu Y."/>
            <person name="Fang X."/>
            <person name="Guo X."/>
            <person name="Wang B."/>
            <person name="Hou R."/>
            <person name="Shen F."/>
            <person name="Mu B."/>
            <person name="Ni P."/>
            <person name="Lin R."/>
            <person name="Qian W."/>
            <person name="Wang G."/>
            <person name="Yu C."/>
            <person name="Nie W."/>
            <person name="Wang J."/>
            <person name="Wu Z."/>
            <person name="Liang H."/>
            <person name="Min J."/>
            <person name="Wu Q."/>
            <person name="Cheng S."/>
            <person name="Ruan J."/>
            <person name="Wang M."/>
            <person name="Shi Z."/>
            <person name="Wen M."/>
            <person name="Liu B."/>
            <person name="Ren X."/>
            <person name="Zheng H."/>
            <person name="Dong D."/>
            <person name="Cook K."/>
            <person name="Shan G."/>
            <person name="Zhang H."/>
            <person name="Kosiol C."/>
            <person name="Xie X."/>
            <person name="Lu Z."/>
            <person name="Zheng H."/>
            <person name="Li Y."/>
            <person name="Steiner C.C."/>
            <person name="Lam T.T."/>
            <person name="Lin S."/>
            <person name="Zhang Q."/>
            <person name="Li G."/>
            <person name="Tian J."/>
            <person name="Gong T."/>
            <person name="Liu H."/>
            <person name="Zhang D."/>
            <person name="Fang L."/>
            <person name="Ye C."/>
            <person name="Zhang J."/>
            <person name="Hu W."/>
            <person name="Xu A."/>
            <person name="Ren Y."/>
            <person name="Zhang G."/>
            <person name="Bruford M.W."/>
            <person name="Li Q."/>
            <person name="Ma L."/>
            <person name="Guo Y."/>
            <person name="An N."/>
            <person name="Hu Y."/>
            <person name="Zheng Y."/>
            <person name="Shi Y."/>
            <person name="Li Z."/>
            <person name="Liu Q."/>
            <person name="Chen Y."/>
            <person name="Zhao J."/>
            <person name="Qu N."/>
            <person name="Zhao S."/>
            <person name="Tian F."/>
            <person name="Wang X."/>
            <person name="Wang H."/>
            <person name="Xu L."/>
            <person name="Liu X."/>
            <person name="Vinar T."/>
            <person name="Wang Y."/>
            <person name="Lam T.W."/>
            <person name="Yiu S.M."/>
            <person name="Liu S."/>
            <person name="Zhang H."/>
            <person name="Li D."/>
            <person name="Huang Y."/>
            <person name="Wang X."/>
            <person name="Yang G."/>
            <person name="Jiang Z."/>
            <person name="Wang J."/>
            <person name="Qin N."/>
            <person name="Li L."/>
            <person name="Li J."/>
            <person name="Bolund L."/>
            <person name="Kristiansen K."/>
            <person name="Wong G.K."/>
            <person name="Olson M."/>
            <person name="Zhang X."/>
            <person name="Li S."/>
            <person name="Yang H."/>
            <person name="Wang J."/>
            <person name="Wang J."/>
        </authorList>
    </citation>
    <scope>NUCLEOTIDE SEQUENCE [LARGE SCALE GENOMIC DNA]</scope>
</reference>
<proteinExistence type="predicted"/>
<evidence type="ECO:0000313" key="3">
    <source>
        <dbReference type="Ensembl" id="ENSAMEP00000031482.1"/>
    </source>
</evidence>
<sequence length="214" mass="24146">MAVPPGSLNMVEETQNMTVNECFNSRSTVLQGQPFGGIPTVLLLNIFLWVVIILAYSFLRKAAWDYGRLALLIHNDSLTSLIYGEQSEKTSPSDISLEMEHKDKGFYSWFFNTVTMKNEDLISKCGDDARIYITFQYHLIIFVLILCIPSLGIILPINYTGTVLDWNSHFGRTTIVNVSIDWPLPCCCRHRSRAHQLLPGQPPAPGAYAFPTRC</sequence>
<keyword evidence="1" id="KW-0812">Transmembrane</keyword>
<dbReference type="PANTHER" id="PTHR13018:SF21">
    <property type="entry name" value="CALCIUM PERMEABLE STRESS-GATED CATION CHANNEL 1"/>
    <property type="match status" value="1"/>
</dbReference>
<evidence type="ECO:0000313" key="4">
    <source>
        <dbReference type="Proteomes" id="UP000008912"/>
    </source>
</evidence>
<evidence type="ECO:0000259" key="2">
    <source>
        <dbReference type="Pfam" id="PF13967"/>
    </source>
</evidence>
<dbReference type="InterPro" id="IPR045122">
    <property type="entry name" value="Csc1-like"/>
</dbReference>
<gene>
    <name evidence="3" type="primary">TMEM63C</name>
</gene>
<name>A0A7N5JWF3_AILME</name>
<organism evidence="3 4">
    <name type="scientific">Ailuropoda melanoleuca</name>
    <name type="common">Giant panda</name>
    <dbReference type="NCBI Taxonomy" id="9646"/>
    <lineage>
        <taxon>Eukaryota</taxon>
        <taxon>Metazoa</taxon>
        <taxon>Chordata</taxon>
        <taxon>Craniata</taxon>
        <taxon>Vertebrata</taxon>
        <taxon>Euteleostomi</taxon>
        <taxon>Mammalia</taxon>
        <taxon>Eutheria</taxon>
        <taxon>Laurasiatheria</taxon>
        <taxon>Carnivora</taxon>
        <taxon>Caniformia</taxon>
        <taxon>Ursidae</taxon>
        <taxon>Ailuropoda</taxon>
    </lineage>
</organism>
<accession>A0A7N5JWF3</accession>
<keyword evidence="4" id="KW-1185">Reference proteome</keyword>
<dbReference type="GO" id="GO:0005227">
    <property type="term" value="F:calcium-activated cation channel activity"/>
    <property type="evidence" value="ECO:0007669"/>
    <property type="project" value="InterPro"/>
</dbReference>